<sequence length="988" mass="103830">MDIEIDFKAAILSVFILCGLRAVLADAPGSSNGNICKEENGTCAWLNPSSDYNDNLVSQQFSPSKAAKLLPTAVTMSSSASAMTTPGSDVIDHHNNEDRMASVDSSEATDIVSMPTEIVTAETSGNGPEPVASAMAEALAVETVAAEVESAAPQPTAVAVEQMAGEPVAAAAAVDTPAALEPMASEPTAEVSNEARQEATEEPIASAADLALEELRSLLQQARLALSRLEAEVIHHERRIARLAVAGTAPKASLAGRSAAAVEPAVEAATTAVLRSLDMDGSCPSIAARQALREVLEQVLRGRTTVLGQMELGLGAAGGRLISHTGATSAGVAPEDWFGRHFAVRAAARLSSPPPSPQEFPGADAVMFSQPAIAAPATITCAFTYELPHPNAAASGGGALQYIVAGDAAGVLYILSPADGSVMAVLPSGTDSAVTACSAFYVRRYKSTVVTGHANGQTRSFAVELKENDEDEAGGNARFDTKSNQHRHQHNSQARGTGKHVVQSVQLRHVVESMPPGALPWAAVEETPVFPPDGGPPPKKVMEQAAEAGGGLAADVMVGEATESQYTGPPAPIMHILPYRLGNKALGRPHVFVLDRAGNLRLDRDNGTLRFWARTNRTQLAARFVGTHVVMLSAYHATLINTLQPRPPRAYTCHHLNGSRLLAASFDSHRSFRGYGINGRGELLSMVTPHEGGLATCKVHRASQLPWLDSDWLSNPSNLHSLLLTPLRGYLLLTHGSQHVLFNVTGLVRTGIPIVTSASDESIANVANAFAPPPDGTTSARTSRPFGTAGNGLIGGMLPTPPVVAVGPGSQLIFMALPSPPTLSTAPGVSASANGGTSSIMQEEEEQHPPATSGLGELVGAGGVPSGRGAALLVMLDTRMPHPPVSAGPSKIWSQPIFLAAVMLVGLYQFWRMSSTRNQQRSMPSASRVTRNRRGYGAGYGGSSYGDTAAEYMYREHAMPPQSRSELRRARFDRPMGRTVTFEDEEDY</sequence>
<reference evidence="5" key="1">
    <citation type="journal article" date="2021" name="Proc. Natl. Acad. Sci. U.S.A.">
        <title>Three genomes in the algal genus Volvox reveal the fate of a haploid sex-determining region after a transition to homothallism.</title>
        <authorList>
            <person name="Yamamoto K."/>
            <person name="Hamaji T."/>
            <person name="Kawai-Toyooka H."/>
            <person name="Matsuzaki R."/>
            <person name="Takahashi F."/>
            <person name="Nishimura Y."/>
            <person name="Kawachi M."/>
            <person name="Noguchi H."/>
            <person name="Minakuchi Y."/>
            <person name="Umen J.G."/>
            <person name="Toyoda A."/>
            <person name="Nozaki H."/>
        </authorList>
    </citation>
    <scope>NUCLEOTIDE SEQUENCE</scope>
    <source>
        <strain evidence="5">NIES-3780</strain>
    </source>
</reference>
<keyword evidence="3" id="KW-0472">Membrane</keyword>
<proteinExistence type="predicted"/>
<keyword evidence="3" id="KW-0812">Transmembrane</keyword>
<evidence type="ECO:0000256" key="3">
    <source>
        <dbReference type="SAM" id="Phobius"/>
    </source>
</evidence>
<evidence type="ECO:0000313" key="5">
    <source>
        <dbReference type="EMBL" id="GIL67610.1"/>
    </source>
</evidence>
<evidence type="ECO:0000256" key="4">
    <source>
        <dbReference type="SAM" id="SignalP"/>
    </source>
</evidence>
<dbReference type="PANTHER" id="PTHR35464">
    <property type="entry name" value="OS06G0115200 PROTEIN"/>
    <property type="match status" value="1"/>
</dbReference>
<feature type="chain" id="PRO_5035291564" description="Transmembrane protein" evidence="4">
    <location>
        <begin position="26"/>
        <end position="988"/>
    </location>
</feature>
<feature type="region of interest" description="Disordered" evidence="2">
    <location>
        <begin position="824"/>
        <end position="851"/>
    </location>
</feature>
<feature type="coiled-coil region" evidence="1">
    <location>
        <begin position="212"/>
        <end position="246"/>
    </location>
</feature>
<keyword evidence="6" id="KW-1185">Reference proteome</keyword>
<evidence type="ECO:0000256" key="1">
    <source>
        <dbReference type="SAM" id="Coils"/>
    </source>
</evidence>
<dbReference type="InterPro" id="IPR045288">
    <property type="entry name" value="At1g75140-like"/>
</dbReference>
<keyword evidence="3" id="KW-1133">Transmembrane helix</keyword>
<name>A0A8J4FEG7_9CHLO</name>
<gene>
    <name evidence="5" type="ORF">Vafri_20965</name>
</gene>
<feature type="transmembrane region" description="Helical" evidence="3">
    <location>
        <begin position="892"/>
        <end position="911"/>
    </location>
</feature>
<evidence type="ECO:0000256" key="2">
    <source>
        <dbReference type="SAM" id="MobiDB-lite"/>
    </source>
</evidence>
<protein>
    <recommendedName>
        <fullName evidence="7">Transmembrane protein</fullName>
    </recommendedName>
</protein>
<dbReference type="PANTHER" id="PTHR35464:SF1">
    <property type="entry name" value="OS06G0115200 PROTEIN"/>
    <property type="match status" value="1"/>
</dbReference>
<dbReference type="Proteomes" id="UP000747399">
    <property type="component" value="Unassembled WGS sequence"/>
</dbReference>
<accession>A0A8J4FEG7</accession>
<comment type="caution">
    <text evidence="5">The sequence shown here is derived from an EMBL/GenBank/DDBJ whole genome shotgun (WGS) entry which is preliminary data.</text>
</comment>
<dbReference type="AlphaFoldDB" id="A0A8J4FEG7"/>
<feature type="signal peptide" evidence="4">
    <location>
        <begin position="1"/>
        <end position="25"/>
    </location>
</feature>
<dbReference type="EMBL" id="BNCO01000101">
    <property type="protein sequence ID" value="GIL67610.1"/>
    <property type="molecule type" value="Genomic_DNA"/>
</dbReference>
<evidence type="ECO:0008006" key="7">
    <source>
        <dbReference type="Google" id="ProtNLM"/>
    </source>
</evidence>
<evidence type="ECO:0000313" key="6">
    <source>
        <dbReference type="Proteomes" id="UP000747399"/>
    </source>
</evidence>
<feature type="region of interest" description="Disordered" evidence="2">
    <location>
        <begin position="469"/>
        <end position="500"/>
    </location>
</feature>
<organism evidence="5 6">
    <name type="scientific">Volvox africanus</name>
    <dbReference type="NCBI Taxonomy" id="51714"/>
    <lineage>
        <taxon>Eukaryota</taxon>
        <taxon>Viridiplantae</taxon>
        <taxon>Chlorophyta</taxon>
        <taxon>core chlorophytes</taxon>
        <taxon>Chlorophyceae</taxon>
        <taxon>CS clade</taxon>
        <taxon>Chlamydomonadales</taxon>
        <taxon>Volvocaceae</taxon>
        <taxon>Volvox</taxon>
    </lineage>
</organism>
<feature type="compositionally biased region" description="Polar residues" evidence="2">
    <location>
        <begin position="824"/>
        <end position="841"/>
    </location>
</feature>
<keyword evidence="4" id="KW-0732">Signal</keyword>
<keyword evidence="1" id="KW-0175">Coiled coil</keyword>